<name>A0A1F6AX59_9BACT</name>
<sequence length="94" mass="11114">MARIIYTLHDHLNESLKDPVFKKEWEASEVEYQVSRQIISERLRQHMTQKELAKKVNTTQAVISRIEHMTENVSMELLKRIATAFGTRVKVQFE</sequence>
<dbReference type="Pfam" id="PF01381">
    <property type="entry name" value="HTH_3"/>
    <property type="match status" value="1"/>
</dbReference>
<dbReference type="EMBL" id="MFJX01000075">
    <property type="protein sequence ID" value="OGG29266.1"/>
    <property type="molecule type" value="Genomic_DNA"/>
</dbReference>
<evidence type="ECO:0000313" key="3">
    <source>
        <dbReference type="EMBL" id="OGG29266.1"/>
    </source>
</evidence>
<evidence type="ECO:0000256" key="1">
    <source>
        <dbReference type="ARBA" id="ARBA00023125"/>
    </source>
</evidence>
<dbReference type="AlphaFoldDB" id="A0A1F6AX59"/>
<proteinExistence type="predicted"/>
<accession>A0A1F6AX59</accession>
<dbReference type="Gene3D" id="1.10.260.40">
    <property type="entry name" value="lambda repressor-like DNA-binding domains"/>
    <property type="match status" value="1"/>
</dbReference>
<dbReference type="PROSITE" id="PS50943">
    <property type="entry name" value="HTH_CROC1"/>
    <property type="match status" value="1"/>
</dbReference>
<evidence type="ECO:0000313" key="4">
    <source>
        <dbReference type="Proteomes" id="UP000176450"/>
    </source>
</evidence>
<evidence type="ECO:0000259" key="2">
    <source>
        <dbReference type="PROSITE" id="PS50943"/>
    </source>
</evidence>
<dbReference type="SMART" id="SM00530">
    <property type="entry name" value="HTH_XRE"/>
    <property type="match status" value="1"/>
</dbReference>
<protein>
    <recommendedName>
        <fullName evidence="2">HTH cro/C1-type domain-containing protein</fullName>
    </recommendedName>
</protein>
<gene>
    <name evidence="3" type="ORF">A3A63_03670</name>
</gene>
<comment type="caution">
    <text evidence="3">The sequence shown here is derived from an EMBL/GenBank/DDBJ whole genome shotgun (WGS) entry which is preliminary data.</text>
</comment>
<dbReference type="InterPro" id="IPR010982">
    <property type="entry name" value="Lambda_DNA-bd_dom_sf"/>
</dbReference>
<dbReference type="CDD" id="cd00093">
    <property type="entry name" value="HTH_XRE"/>
    <property type="match status" value="1"/>
</dbReference>
<dbReference type="GO" id="GO:0003677">
    <property type="term" value="F:DNA binding"/>
    <property type="evidence" value="ECO:0007669"/>
    <property type="project" value="UniProtKB-KW"/>
</dbReference>
<keyword evidence="1" id="KW-0238">DNA-binding</keyword>
<dbReference type="SUPFAM" id="SSF47413">
    <property type="entry name" value="lambda repressor-like DNA-binding domains"/>
    <property type="match status" value="1"/>
</dbReference>
<dbReference type="InterPro" id="IPR001387">
    <property type="entry name" value="Cro/C1-type_HTH"/>
</dbReference>
<dbReference type="PANTHER" id="PTHR46558">
    <property type="entry name" value="TRACRIPTIONAL REGULATORY PROTEIN-RELATED-RELATED"/>
    <property type="match status" value="1"/>
</dbReference>
<dbReference type="PANTHER" id="PTHR46558:SF3">
    <property type="entry name" value="TRANSCRIPTIONAL REGULATOR"/>
    <property type="match status" value="1"/>
</dbReference>
<dbReference type="Proteomes" id="UP000176450">
    <property type="component" value="Unassembled WGS sequence"/>
</dbReference>
<reference evidence="3 4" key="1">
    <citation type="journal article" date="2016" name="Nat. Commun.">
        <title>Thousands of microbial genomes shed light on interconnected biogeochemical processes in an aquifer system.</title>
        <authorList>
            <person name="Anantharaman K."/>
            <person name="Brown C.T."/>
            <person name="Hug L.A."/>
            <person name="Sharon I."/>
            <person name="Castelle C.J."/>
            <person name="Probst A.J."/>
            <person name="Thomas B.C."/>
            <person name="Singh A."/>
            <person name="Wilkins M.J."/>
            <person name="Karaoz U."/>
            <person name="Brodie E.L."/>
            <person name="Williams K.H."/>
            <person name="Hubbard S.S."/>
            <person name="Banfield J.F."/>
        </authorList>
    </citation>
    <scope>NUCLEOTIDE SEQUENCE [LARGE SCALE GENOMIC DNA]</scope>
</reference>
<organism evidence="3 4">
    <name type="scientific">Candidatus Gottesmanbacteria bacterium RIFCSPLOWO2_01_FULL_46_9</name>
    <dbReference type="NCBI Taxonomy" id="1798394"/>
    <lineage>
        <taxon>Bacteria</taxon>
        <taxon>Candidatus Gottesmaniibacteriota</taxon>
    </lineage>
</organism>
<feature type="domain" description="HTH cro/C1-type" evidence="2">
    <location>
        <begin position="38"/>
        <end position="92"/>
    </location>
</feature>